<evidence type="ECO:0000313" key="8">
    <source>
        <dbReference type="EMBL" id="MFC7442512.1"/>
    </source>
</evidence>
<dbReference type="EMBL" id="JBHTBW010000052">
    <property type="protein sequence ID" value="MFC7442512.1"/>
    <property type="molecule type" value="Genomic_DNA"/>
</dbReference>
<evidence type="ECO:0000256" key="3">
    <source>
        <dbReference type="ARBA" id="ARBA00022519"/>
    </source>
</evidence>
<dbReference type="CDD" id="cd07984">
    <property type="entry name" value="LPLAT_LABLAT-like"/>
    <property type="match status" value="1"/>
</dbReference>
<keyword evidence="7" id="KW-1133">Transmembrane helix</keyword>
<dbReference type="PANTHER" id="PTHR30606:SF10">
    <property type="entry name" value="PHOSPHATIDYLINOSITOL MANNOSIDE ACYLTRANSFERASE"/>
    <property type="match status" value="1"/>
</dbReference>
<organism evidence="8 9">
    <name type="scientific">Laceyella putida</name>
    <dbReference type="NCBI Taxonomy" id="110101"/>
    <lineage>
        <taxon>Bacteria</taxon>
        <taxon>Bacillati</taxon>
        <taxon>Bacillota</taxon>
        <taxon>Bacilli</taxon>
        <taxon>Bacillales</taxon>
        <taxon>Thermoactinomycetaceae</taxon>
        <taxon>Laceyella</taxon>
    </lineage>
</organism>
<dbReference type="PANTHER" id="PTHR30606">
    <property type="entry name" value="LIPID A BIOSYNTHESIS LAUROYL ACYLTRANSFERASE"/>
    <property type="match status" value="1"/>
</dbReference>
<dbReference type="Proteomes" id="UP001596500">
    <property type="component" value="Unassembled WGS sequence"/>
</dbReference>
<name>A0ABW2RNA0_9BACL</name>
<feature type="transmembrane region" description="Helical" evidence="7">
    <location>
        <begin position="24"/>
        <end position="45"/>
    </location>
</feature>
<keyword evidence="6 8" id="KW-0012">Acyltransferase</keyword>
<proteinExistence type="predicted"/>
<comment type="caution">
    <text evidence="8">The sequence shown here is derived from an EMBL/GenBank/DDBJ whole genome shotgun (WGS) entry which is preliminary data.</text>
</comment>
<keyword evidence="4" id="KW-0808">Transferase</keyword>
<evidence type="ECO:0000256" key="1">
    <source>
        <dbReference type="ARBA" id="ARBA00004533"/>
    </source>
</evidence>
<evidence type="ECO:0000256" key="4">
    <source>
        <dbReference type="ARBA" id="ARBA00022679"/>
    </source>
</evidence>
<evidence type="ECO:0000256" key="6">
    <source>
        <dbReference type="ARBA" id="ARBA00023315"/>
    </source>
</evidence>
<dbReference type="GO" id="GO:0016746">
    <property type="term" value="F:acyltransferase activity"/>
    <property type="evidence" value="ECO:0007669"/>
    <property type="project" value="UniProtKB-KW"/>
</dbReference>
<evidence type="ECO:0000256" key="7">
    <source>
        <dbReference type="SAM" id="Phobius"/>
    </source>
</evidence>
<dbReference type="Pfam" id="PF03279">
    <property type="entry name" value="Lip_A_acyltrans"/>
    <property type="match status" value="1"/>
</dbReference>
<keyword evidence="2" id="KW-1003">Cell membrane</keyword>
<dbReference type="InterPro" id="IPR004960">
    <property type="entry name" value="LipA_acyltrans"/>
</dbReference>
<evidence type="ECO:0000256" key="5">
    <source>
        <dbReference type="ARBA" id="ARBA00023136"/>
    </source>
</evidence>
<accession>A0ABW2RNA0</accession>
<keyword evidence="7" id="KW-0812">Transmembrane</keyword>
<dbReference type="RefSeq" id="WP_379866425.1">
    <property type="nucleotide sequence ID" value="NZ_JBHTBW010000052.1"/>
</dbReference>
<sequence>MYEWIAKITTDEKRLSQLQRWVSVIPRTVCYPFFCLLGDTVYALAKKERTRVLRNMRQLLPDQSDQMLSRYGREYFRSVIIALYEILIDSSNLHKSLDWRFKVEGEEVLQQVLEQGRGAILFTPHLGNFFYYYWYLSMKYPCLTVVTAQSEEIRPFYLLFQRLGCDGLDYDETPPLLMMKKLTSHLKDNGVVFLLGDFYRPQFPESVFFGKKTRTPGGAAVLSLEQQIPVVPFMGYRDRQFRHRLIFGEPIHLYEKFDRKQRMEAINSLNVEMEKMVKDAPGQWFYWFNADERWEKEETSSEAC</sequence>
<comment type="subcellular location">
    <subcellularLocation>
        <location evidence="1">Cell inner membrane</location>
    </subcellularLocation>
</comment>
<reference evidence="9" key="1">
    <citation type="journal article" date="2019" name="Int. J. Syst. Evol. Microbiol.">
        <title>The Global Catalogue of Microorganisms (GCM) 10K type strain sequencing project: providing services to taxonomists for standard genome sequencing and annotation.</title>
        <authorList>
            <consortium name="The Broad Institute Genomics Platform"/>
            <consortium name="The Broad Institute Genome Sequencing Center for Infectious Disease"/>
            <person name="Wu L."/>
            <person name="Ma J."/>
        </authorList>
    </citation>
    <scope>NUCLEOTIDE SEQUENCE [LARGE SCALE GENOMIC DNA]</scope>
    <source>
        <strain evidence="9">CGMCC 1.12942</strain>
    </source>
</reference>
<evidence type="ECO:0000313" key="9">
    <source>
        <dbReference type="Proteomes" id="UP001596500"/>
    </source>
</evidence>
<keyword evidence="3" id="KW-0997">Cell inner membrane</keyword>
<keyword evidence="5 7" id="KW-0472">Membrane</keyword>
<keyword evidence="9" id="KW-1185">Reference proteome</keyword>
<evidence type="ECO:0000256" key="2">
    <source>
        <dbReference type="ARBA" id="ARBA00022475"/>
    </source>
</evidence>
<gene>
    <name evidence="8" type="ORF">ACFQNG_15600</name>
</gene>
<protein>
    <submittedName>
        <fullName evidence="8">Lysophospholipid acyltransferase family protein</fullName>
    </submittedName>
</protein>